<evidence type="ECO:0000313" key="2">
    <source>
        <dbReference type="Proteomes" id="UP000887013"/>
    </source>
</evidence>
<accession>A0A8X6R015</accession>
<comment type="caution">
    <text evidence="1">The sequence shown here is derived from an EMBL/GenBank/DDBJ whole genome shotgun (WGS) entry which is preliminary data.</text>
</comment>
<gene>
    <name evidence="1" type="ORF">NPIL_613271</name>
</gene>
<keyword evidence="2" id="KW-1185">Reference proteome</keyword>
<dbReference type="EMBL" id="BMAW01132854">
    <property type="protein sequence ID" value="GFU45733.1"/>
    <property type="molecule type" value="Genomic_DNA"/>
</dbReference>
<dbReference type="AlphaFoldDB" id="A0A8X6R015"/>
<protein>
    <submittedName>
        <fullName evidence="1">Uncharacterized protein</fullName>
    </submittedName>
</protein>
<reference evidence="1" key="1">
    <citation type="submission" date="2020-08" db="EMBL/GenBank/DDBJ databases">
        <title>Multicomponent nature underlies the extraordinary mechanical properties of spider dragline silk.</title>
        <authorList>
            <person name="Kono N."/>
            <person name="Nakamura H."/>
            <person name="Mori M."/>
            <person name="Yoshida Y."/>
            <person name="Ohtoshi R."/>
            <person name="Malay A.D."/>
            <person name="Moran D.A.P."/>
            <person name="Tomita M."/>
            <person name="Numata K."/>
            <person name="Arakawa K."/>
        </authorList>
    </citation>
    <scope>NUCLEOTIDE SEQUENCE</scope>
</reference>
<sequence length="99" mass="10929">MAKSKPRLRARVAATHITRKETVVANTAGKFAVPLPGIRLPAAIRWHTHRTHPHFAIRTAYALQLEKHALKTRSASLLRHGRQSSAKRIATHAALAYAA</sequence>
<dbReference type="Proteomes" id="UP000887013">
    <property type="component" value="Unassembled WGS sequence"/>
</dbReference>
<name>A0A8X6R015_NEPPI</name>
<evidence type="ECO:0000313" key="1">
    <source>
        <dbReference type="EMBL" id="GFU45733.1"/>
    </source>
</evidence>
<proteinExistence type="predicted"/>
<organism evidence="1 2">
    <name type="scientific">Nephila pilipes</name>
    <name type="common">Giant wood spider</name>
    <name type="synonym">Nephila maculata</name>
    <dbReference type="NCBI Taxonomy" id="299642"/>
    <lineage>
        <taxon>Eukaryota</taxon>
        <taxon>Metazoa</taxon>
        <taxon>Ecdysozoa</taxon>
        <taxon>Arthropoda</taxon>
        <taxon>Chelicerata</taxon>
        <taxon>Arachnida</taxon>
        <taxon>Araneae</taxon>
        <taxon>Araneomorphae</taxon>
        <taxon>Entelegynae</taxon>
        <taxon>Araneoidea</taxon>
        <taxon>Nephilidae</taxon>
        <taxon>Nephila</taxon>
    </lineage>
</organism>